<reference evidence="1 2" key="1">
    <citation type="submission" date="2018-12" db="EMBL/GenBank/DDBJ databases">
        <title>First genome draft of Desulfovibrio legallis sp. nov.</title>
        <authorList>
            <person name="Ben Dhia O."/>
            <person name="Najjari A."/>
            <person name="Ferjani R."/>
            <person name="Fhoula I."/>
            <person name="Fardeau M.-L."/>
            <person name="Boudabbous A."/>
            <person name="Ouzari H.I."/>
        </authorList>
    </citation>
    <scope>NUCLEOTIDE SEQUENCE [LARGE SCALE GENOMIC DNA]</scope>
    <source>
        <strain evidence="1 2">H1T</strain>
    </source>
</reference>
<evidence type="ECO:0000313" key="2">
    <source>
        <dbReference type="Proteomes" id="UP000292919"/>
    </source>
</evidence>
<dbReference type="RefSeq" id="WP_011367849.1">
    <property type="nucleotide sequence ID" value="NZ_JBHSHA010000001.1"/>
</dbReference>
<sequence length="108" mass="12236">MNQTSKAHLTPPKRRLIELMQDINFGRITNIPVRDGEPELTPDTVIEREIKLGGQSGPRPERDQDDFILKQEVVALLEHLAQMGSGKVCLLEIKHGLPFLMRIEERAA</sequence>
<dbReference type="AlphaFoldDB" id="A0A6H3F3N1"/>
<accession>A0A6H3F3N1</accession>
<evidence type="ECO:0000313" key="1">
    <source>
        <dbReference type="EMBL" id="TBH78925.1"/>
    </source>
</evidence>
<comment type="caution">
    <text evidence="1">The sequence shown here is derived from an EMBL/GenBank/DDBJ whole genome shotgun (WGS) entry which is preliminary data.</text>
</comment>
<keyword evidence="2" id="KW-1185">Reference proteome</keyword>
<dbReference type="EMBL" id="SIXC01000012">
    <property type="protein sequence ID" value="TBH78925.1"/>
    <property type="molecule type" value="Genomic_DNA"/>
</dbReference>
<organism evidence="1 2">
    <name type="scientific">Desulfovibrio legallii</name>
    <dbReference type="NCBI Taxonomy" id="571438"/>
    <lineage>
        <taxon>Bacteria</taxon>
        <taxon>Pseudomonadati</taxon>
        <taxon>Thermodesulfobacteriota</taxon>
        <taxon>Desulfovibrionia</taxon>
        <taxon>Desulfovibrionales</taxon>
        <taxon>Desulfovibrionaceae</taxon>
        <taxon>Desulfovibrio</taxon>
    </lineage>
</organism>
<name>A0A6H3F3N1_9BACT</name>
<protein>
    <submittedName>
        <fullName evidence="1">Uncharacterized protein</fullName>
    </submittedName>
</protein>
<gene>
    <name evidence="1" type="ORF">EB812_09775</name>
</gene>
<dbReference type="Proteomes" id="UP000292919">
    <property type="component" value="Unassembled WGS sequence"/>
</dbReference>
<proteinExistence type="predicted"/>